<protein>
    <submittedName>
        <fullName evidence="1">Uncharacterized protein</fullName>
    </submittedName>
</protein>
<dbReference type="AntiFam" id="ANF00014">
    <property type="entry name" value="tRNA translation"/>
</dbReference>
<gene>
    <name evidence="1" type="ORF">AYI69_g5748</name>
</gene>
<name>A0A1R1Y485_9FUNG</name>
<dbReference type="Proteomes" id="UP000187429">
    <property type="component" value="Unassembled WGS sequence"/>
</dbReference>
<proteinExistence type="predicted"/>
<dbReference type="AlphaFoldDB" id="A0A1R1Y485"/>
<feature type="non-terminal residue" evidence="1">
    <location>
        <position position="28"/>
    </location>
</feature>
<accession>A0A1R1Y485</accession>
<dbReference type="EMBL" id="LSSM01002473">
    <property type="protein sequence ID" value="OMJ21556.1"/>
    <property type="molecule type" value="Genomic_DNA"/>
</dbReference>
<reference evidence="2" key="1">
    <citation type="submission" date="2017-01" db="EMBL/GenBank/DDBJ databases">
        <authorList>
            <person name="Wang Y."/>
            <person name="White M."/>
            <person name="Kvist S."/>
            <person name="Moncalvo J.-M."/>
        </authorList>
    </citation>
    <scope>NUCLEOTIDE SEQUENCE [LARGE SCALE GENOMIC DNA]</scope>
    <source>
        <strain evidence="2">ID-206-W2</strain>
    </source>
</reference>
<keyword evidence="2" id="KW-1185">Reference proteome</keyword>
<sequence>MPPTGIEPATFCLRGRRSTTELKRLELS</sequence>
<organism evidence="1 2">
    <name type="scientific">Smittium culicis</name>
    <dbReference type="NCBI Taxonomy" id="133412"/>
    <lineage>
        <taxon>Eukaryota</taxon>
        <taxon>Fungi</taxon>
        <taxon>Fungi incertae sedis</taxon>
        <taxon>Zoopagomycota</taxon>
        <taxon>Kickxellomycotina</taxon>
        <taxon>Harpellomycetes</taxon>
        <taxon>Harpellales</taxon>
        <taxon>Legeriomycetaceae</taxon>
        <taxon>Smittium</taxon>
    </lineage>
</organism>
<evidence type="ECO:0000313" key="1">
    <source>
        <dbReference type="EMBL" id="OMJ21556.1"/>
    </source>
</evidence>
<evidence type="ECO:0000313" key="2">
    <source>
        <dbReference type="Proteomes" id="UP000187429"/>
    </source>
</evidence>
<comment type="caution">
    <text evidence="1">The sequence shown here is derived from an EMBL/GenBank/DDBJ whole genome shotgun (WGS) entry which is preliminary data.</text>
</comment>